<evidence type="ECO:0000313" key="2">
    <source>
        <dbReference type="Proteomes" id="UP000799441"/>
    </source>
</evidence>
<comment type="caution">
    <text evidence="1">The sequence shown here is derived from an EMBL/GenBank/DDBJ whole genome shotgun (WGS) entry which is preliminary data.</text>
</comment>
<protein>
    <submittedName>
        <fullName evidence="1">Uncharacterized protein</fullName>
    </submittedName>
</protein>
<proteinExistence type="predicted"/>
<name>A0A9P4PW67_9PEZI</name>
<dbReference type="AlphaFoldDB" id="A0A9P4PW67"/>
<accession>A0A9P4PW67</accession>
<dbReference type="Proteomes" id="UP000799441">
    <property type="component" value="Unassembled WGS sequence"/>
</dbReference>
<gene>
    <name evidence="1" type="ORF">K431DRAFT_289716</name>
</gene>
<keyword evidence="2" id="KW-1185">Reference proteome</keyword>
<evidence type="ECO:0000313" key="1">
    <source>
        <dbReference type="EMBL" id="KAF2716072.1"/>
    </source>
</evidence>
<organism evidence="1 2">
    <name type="scientific">Polychaeton citri CBS 116435</name>
    <dbReference type="NCBI Taxonomy" id="1314669"/>
    <lineage>
        <taxon>Eukaryota</taxon>
        <taxon>Fungi</taxon>
        <taxon>Dikarya</taxon>
        <taxon>Ascomycota</taxon>
        <taxon>Pezizomycotina</taxon>
        <taxon>Dothideomycetes</taxon>
        <taxon>Dothideomycetidae</taxon>
        <taxon>Capnodiales</taxon>
        <taxon>Capnodiaceae</taxon>
        <taxon>Polychaeton</taxon>
    </lineage>
</organism>
<sequence>MAISSASIPRETANAARQDLERYNEILISGAEARDSHFVPLDYHDSLKDLRDGLDQFEKDYIRKHPNTEIAWKQPVLCVRKPSSPPLKNKQIIGCLGLGKIGGEEAMELSTGSAFVWEPQEEQDFGTSMAIYVGFKINAAGA</sequence>
<dbReference type="EMBL" id="MU003898">
    <property type="protein sequence ID" value="KAF2716072.1"/>
    <property type="molecule type" value="Genomic_DNA"/>
</dbReference>
<reference evidence="1" key="1">
    <citation type="journal article" date="2020" name="Stud. Mycol.">
        <title>101 Dothideomycetes genomes: a test case for predicting lifestyles and emergence of pathogens.</title>
        <authorList>
            <person name="Haridas S."/>
            <person name="Albert R."/>
            <person name="Binder M."/>
            <person name="Bloem J."/>
            <person name="Labutti K."/>
            <person name="Salamov A."/>
            <person name="Andreopoulos B."/>
            <person name="Baker S."/>
            <person name="Barry K."/>
            <person name="Bills G."/>
            <person name="Bluhm B."/>
            <person name="Cannon C."/>
            <person name="Castanera R."/>
            <person name="Culley D."/>
            <person name="Daum C."/>
            <person name="Ezra D."/>
            <person name="Gonzalez J."/>
            <person name="Henrissat B."/>
            <person name="Kuo A."/>
            <person name="Liang C."/>
            <person name="Lipzen A."/>
            <person name="Lutzoni F."/>
            <person name="Magnuson J."/>
            <person name="Mondo S."/>
            <person name="Nolan M."/>
            <person name="Ohm R."/>
            <person name="Pangilinan J."/>
            <person name="Park H.-J."/>
            <person name="Ramirez L."/>
            <person name="Alfaro M."/>
            <person name="Sun H."/>
            <person name="Tritt A."/>
            <person name="Yoshinaga Y."/>
            <person name="Zwiers L.-H."/>
            <person name="Turgeon B."/>
            <person name="Goodwin S."/>
            <person name="Spatafora J."/>
            <person name="Crous P."/>
            <person name="Grigoriev I."/>
        </authorList>
    </citation>
    <scope>NUCLEOTIDE SEQUENCE</scope>
    <source>
        <strain evidence="1">CBS 116435</strain>
    </source>
</reference>